<dbReference type="InterPro" id="IPR051449">
    <property type="entry name" value="ABC-2_transporter_component"/>
</dbReference>
<keyword evidence="5 8" id="KW-0812">Transmembrane</keyword>
<evidence type="ECO:0000313" key="10">
    <source>
        <dbReference type="EMBL" id="MBO8485754.1"/>
    </source>
</evidence>
<feature type="domain" description="ABC transmembrane type-2" evidence="9">
    <location>
        <begin position="147"/>
        <end position="380"/>
    </location>
</feature>
<dbReference type="AlphaFoldDB" id="A0A9D9J3D8"/>
<keyword evidence="4" id="KW-1003">Cell membrane</keyword>
<dbReference type="GO" id="GO:0005886">
    <property type="term" value="C:plasma membrane"/>
    <property type="evidence" value="ECO:0007669"/>
    <property type="project" value="UniProtKB-SubCell"/>
</dbReference>
<gene>
    <name evidence="10" type="ORF">IAB78_04955</name>
</gene>
<accession>A0A9D9J3D8</accession>
<evidence type="ECO:0000259" key="9">
    <source>
        <dbReference type="PROSITE" id="PS51012"/>
    </source>
</evidence>
<evidence type="ECO:0000256" key="7">
    <source>
        <dbReference type="ARBA" id="ARBA00023136"/>
    </source>
</evidence>
<dbReference type="PANTHER" id="PTHR30294">
    <property type="entry name" value="MEMBRANE COMPONENT OF ABC TRANSPORTER YHHJ-RELATED"/>
    <property type="match status" value="1"/>
</dbReference>
<dbReference type="Proteomes" id="UP000823750">
    <property type="component" value="Unassembled WGS sequence"/>
</dbReference>
<evidence type="ECO:0000256" key="3">
    <source>
        <dbReference type="ARBA" id="ARBA00022448"/>
    </source>
</evidence>
<evidence type="ECO:0000256" key="1">
    <source>
        <dbReference type="ARBA" id="ARBA00004651"/>
    </source>
</evidence>
<feature type="transmembrane region" description="Helical" evidence="8">
    <location>
        <begin position="238"/>
        <end position="262"/>
    </location>
</feature>
<reference evidence="10" key="1">
    <citation type="submission" date="2020-10" db="EMBL/GenBank/DDBJ databases">
        <authorList>
            <person name="Gilroy R."/>
        </authorList>
    </citation>
    <scope>NUCLEOTIDE SEQUENCE</scope>
    <source>
        <strain evidence="10">B2-16538</strain>
    </source>
</reference>
<evidence type="ECO:0000256" key="4">
    <source>
        <dbReference type="ARBA" id="ARBA00022475"/>
    </source>
</evidence>
<dbReference type="EMBL" id="JADILX010000080">
    <property type="protein sequence ID" value="MBO8485754.1"/>
    <property type="molecule type" value="Genomic_DNA"/>
</dbReference>
<comment type="similarity">
    <text evidence="2">Belongs to the ABC-2 integral membrane protein family.</text>
</comment>
<evidence type="ECO:0000256" key="2">
    <source>
        <dbReference type="ARBA" id="ARBA00007783"/>
    </source>
</evidence>
<dbReference type="GO" id="GO:0140359">
    <property type="term" value="F:ABC-type transporter activity"/>
    <property type="evidence" value="ECO:0007669"/>
    <property type="project" value="InterPro"/>
</dbReference>
<keyword evidence="6 8" id="KW-1133">Transmembrane helix</keyword>
<dbReference type="PROSITE" id="PS51012">
    <property type="entry name" value="ABC_TM2"/>
    <property type="match status" value="1"/>
</dbReference>
<evidence type="ECO:0000256" key="6">
    <source>
        <dbReference type="ARBA" id="ARBA00022989"/>
    </source>
</evidence>
<sequence length="381" mass="41976">MWKYLLEKEFKQFFRDPGLPRMALMFPVLMMLVFPFAVSMEIRNINLAVVDSGRSGESSRLLEKCTSSGYFRLVAFCGSPEEAMQLMDENKADAIITIASDFSEEIGNGSGFPVGIKVNTVNGTRGSIASQYLQNCIMMYLQDRNARGAGASVQSAASVSAAQSVPAGPAIDVSEKYYFNTHLDYKLFMIPALIVIGITMITAFLPSMNIVSEKETGTIEQINVTPVSKSAFIICKMIPYWAIAFFVLTACLLIAWAVFGYVCRGNVLWLYLYTTLDIIVMAGLGLLISNYSSNAQQAMFVIWFFAVIFMLMSGIFTPIASMPGWAQAITYLNPMRYYADAMRSVYLKGSSPLDIWYDAAGLAAIGAVMVGWAIASYRKSS</sequence>
<reference evidence="10" key="2">
    <citation type="journal article" date="2021" name="PeerJ">
        <title>Extensive microbial diversity within the chicken gut microbiome revealed by metagenomics and culture.</title>
        <authorList>
            <person name="Gilroy R."/>
            <person name="Ravi A."/>
            <person name="Getino M."/>
            <person name="Pursley I."/>
            <person name="Horton D.L."/>
            <person name="Alikhan N.F."/>
            <person name="Baker D."/>
            <person name="Gharbi K."/>
            <person name="Hall N."/>
            <person name="Watson M."/>
            <person name="Adriaenssens E.M."/>
            <person name="Foster-Nyarko E."/>
            <person name="Jarju S."/>
            <person name="Secka A."/>
            <person name="Antonio M."/>
            <person name="Oren A."/>
            <person name="Chaudhuri R.R."/>
            <person name="La Ragione R."/>
            <person name="Hildebrand F."/>
            <person name="Pallen M.J."/>
        </authorList>
    </citation>
    <scope>NUCLEOTIDE SEQUENCE</scope>
    <source>
        <strain evidence="10">B2-16538</strain>
    </source>
</reference>
<evidence type="ECO:0000256" key="5">
    <source>
        <dbReference type="ARBA" id="ARBA00022692"/>
    </source>
</evidence>
<keyword evidence="7 8" id="KW-0472">Membrane</keyword>
<evidence type="ECO:0000313" key="11">
    <source>
        <dbReference type="Proteomes" id="UP000823750"/>
    </source>
</evidence>
<dbReference type="InterPro" id="IPR013525">
    <property type="entry name" value="ABC2_TM"/>
</dbReference>
<comment type="caution">
    <text evidence="10">The sequence shown here is derived from an EMBL/GenBank/DDBJ whole genome shotgun (WGS) entry which is preliminary data.</text>
</comment>
<protein>
    <submittedName>
        <fullName evidence="10">ABC transporter permease</fullName>
    </submittedName>
</protein>
<keyword evidence="3" id="KW-0813">Transport</keyword>
<feature type="transmembrane region" description="Helical" evidence="8">
    <location>
        <begin position="21"/>
        <end position="38"/>
    </location>
</feature>
<organism evidence="10 11">
    <name type="scientific">Candidatus Cryptobacteroides excrementavium</name>
    <dbReference type="NCBI Taxonomy" id="2840759"/>
    <lineage>
        <taxon>Bacteria</taxon>
        <taxon>Pseudomonadati</taxon>
        <taxon>Bacteroidota</taxon>
        <taxon>Bacteroidia</taxon>
        <taxon>Bacteroidales</taxon>
        <taxon>Candidatus Cryptobacteroides</taxon>
    </lineage>
</organism>
<feature type="transmembrane region" description="Helical" evidence="8">
    <location>
        <begin position="187"/>
        <end position="205"/>
    </location>
</feature>
<name>A0A9D9J3D8_9BACT</name>
<feature type="transmembrane region" description="Helical" evidence="8">
    <location>
        <begin position="268"/>
        <end position="288"/>
    </location>
</feature>
<feature type="transmembrane region" description="Helical" evidence="8">
    <location>
        <begin position="355"/>
        <end position="375"/>
    </location>
</feature>
<evidence type="ECO:0000256" key="8">
    <source>
        <dbReference type="SAM" id="Phobius"/>
    </source>
</evidence>
<dbReference type="Gene3D" id="3.40.1710.10">
    <property type="entry name" value="abc type-2 transporter like domain"/>
    <property type="match status" value="1"/>
</dbReference>
<dbReference type="PANTHER" id="PTHR30294:SF29">
    <property type="entry name" value="MULTIDRUG ABC TRANSPORTER PERMEASE YBHS-RELATED"/>
    <property type="match status" value="1"/>
</dbReference>
<proteinExistence type="inferred from homology"/>
<dbReference type="InterPro" id="IPR047817">
    <property type="entry name" value="ABC2_TM_bact-type"/>
</dbReference>
<dbReference type="Pfam" id="PF12698">
    <property type="entry name" value="ABC2_membrane_3"/>
    <property type="match status" value="1"/>
</dbReference>
<feature type="transmembrane region" description="Helical" evidence="8">
    <location>
        <begin position="300"/>
        <end position="326"/>
    </location>
</feature>
<comment type="subcellular location">
    <subcellularLocation>
        <location evidence="1">Cell membrane</location>
        <topology evidence="1">Multi-pass membrane protein</topology>
    </subcellularLocation>
</comment>